<sequence>MTVLAVDVGGSSFKVAELEGHRVLRSARVPHRSEPADLDALGDLLGEWLGAPAGREPARAAGIAVPGVVDEHGVLRSVHAKVGYLVGLDLHRWFDQRLGLPVAVDNDARAAGWGEYVAGAGRGAEVLLTVTLGTGVGTSLVVAGQALRDRAGHRGILGGHVRVAPGGRRCTCGGTGCLEAQASGWALPGLLAERLPQHPGSRLATGSGFADVLDAADAGDVLAVALRDELVGWWGVGIAGMCALAGPDVVVLTGGLAAGAGRYLDHLRTTLADLAWDTTALPELRVAEDVWASATLGMADRARALTERTPL</sequence>
<dbReference type="Pfam" id="PF00480">
    <property type="entry name" value="ROK"/>
    <property type="match status" value="1"/>
</dbReference>
<evidence type="ECO:0000313" key="2">
    <source>
        <dbReference type="EMBL" id="SDD95189.1"/>
    </source>
</evidence>
<name>A0A1G6YXR4_9ACTN</name>
<dbReference type="InterPro" id="IPR000600">
    <property type="entry name" value="ROK"/>
</dbReference>
<dbReference type="Proteomes" id="UP000198546">
    <property type="component" value="Chromosome i"/>
</dbReference>
<comment type="similarity">
    <text evidence="1">Belongs to the ROK (NagC/XylR) family.</text>
</comment>
<dbReference type="RefSeq" id="WP_157677065.1">
    <property type="nucleotide sequence ID" value="NZ_LT629688.1"/>
</dbReference>
<dbReference type="InterPro" id="IPR043129">
    <property type="entry name" value="ATPase_NBD"/>
</dbReference>
<proteinExistence type="inferred from homology"/>
<reference evidence="2 3" key="1">
    <citation type="submission" date="2016-10" db="EMBL/GenBank/DDBJ databases">
        <authorList>
            <person name="de Groot N.N."/>
        </authorList>
    </citation>
    <scope>NUCLEOTIDE SEQUENCE [LARGE SCALE GENOMIC DNA]</scope>
    <source>
        <strain evidence="2 3">MON 2.2</strain>
    </source>
</reference>
<accession>A0A1G6YXR4</accession>
<dbReference type="Gene3D" id="3.30.420.40">
    <property type="match status" value="2"/>
</dbReference>
<dbReference type="EMBL" id="LT629688">
    <property type="protein sequence ID" value="SDD95189.1"/>
    <property type="molecule type" value="Genomic_DNA"/>
</dbReference>
<evidence type="ECO:0000313" key="3">
    <source>
        <dbReference type="Proteomes" id="UP000198546"/>
    </source>
</evidence>
<dbReference type="STRING" id="675864.SAMN04489747_2130"/>
<protein>
    <submittedName>
        <fullName evidence="2">Glucokinase</fullName>
    </submittedName>
</protein>
<keyword evidence="3" id="KW-1185">Reference proteome</keyword>
<evidence type="ECO:0000256" key="1">
    <source>
        <dbReference type="ARBA" id="ARBA00006479"/>
    </source>
</evidence>
<dbReference type="GO" id="GO:0016301">
    <property type="term" value="F:kinase activity"/>
    <property type="evidence" value="ECO:0007669"/>
    <property type="project" value="UniProtKB-KW"/>
</dbReference>
<dbReference type="AlphaFoldDB" id="A0A1G6YXR4"/>
<organism evidence="2 3">
    <name type="scientific">Auraticoccus monumenti</name>
    <dbReference type="NCBI Taxonomy" id="675864"/>
    <lineage>
        <taxon>Bacteria</taxon>
        <taxon>Bacillati</taxon>
        <taxon>Actinomycetota</taxon>
        <taxon>Actinomycetes</taxon>
        <taxon>Propionibacteriales</taxon>
        <taxon>Propionibacteriaceae</taxon>
        <taxon>Auraticoccus</taxon>
    </lineage>
</organism>
<keyword evidence="2" id="KW-0418">Kinase</keyword>
<dbReference type="OrthoDB" id="9810372at2"/>
<dbReference type="PANTHER" id="PTHR18964">
    <property type="entry name" value="ROK (REPRESSOR, ORF, KINASE) FAMILY"/>
    <property type="match status" value="1"/>
</dbReference>
<keyword evidence="2" id="KW-0808">Transferase</keyword>
<dbReference type="SUPFAM" id="SSF53067">
    <property type="entry name" value="Actin-like ATPase domain"/>
    <property type="match status" value="1"/>
</dbReference>
<gene>
    <name evidence="2" type="ORF">SAMN04489747_2130</name>
</gene>
<dbReference type="PANTHER" id="PTHR18964:SF149">
    <property type="entry name" value="BIFUNCTIONAL UDP-N-ACETYLGLUCOSAMINE 2-EPIMERASE_N-ACETYLMANNOSAMINE KINASE"/>
    <property type="match status" value="1"/>
</dbReference>